<dbReference type="EMBL" id="BMAR01000007">
    <property type="protein sequence ID" value="GFR44309.1"/>
    <property type="molecule type" value="Genomic_DNA"/>
</dbReference>
<protein>
    <submittedName>
        <fullName evidence="3">Uncharacterized protein</fullName>
    </submittedName>
</protein>
<feature type="region of interest" description="Disordered" evidence="2">
    <location>
        <begin position="46"/>
        <end position="68"/>
    </location>
</feature>
<feature type="non-terminal residue" evidence="3">
    <location>
        <position position="105"/>
    </location>
</feature>
<feature type="coiled-coil region" evidence="1">
    <location>
        <begin position="5"/>
        <end position="32"/>
    </location>
</feature>
<proteinExistence type="predicted"/>
<reference evidence="3 4" key="1">
    <citation type="journal article" date="2021" name="Sci. Rep.">
        <title>Genome sequencing of the multicellular alga Astrephomene provides insights into convergent evolution of germ-soma differentiation.</title>
        <authorList>
            <person name="Yamashita S."/>
            <person name="Yamamoto K."/>
            <person name="Matsuzaki R."/>
            <person name="Suzuki S."/>
            <person name="Yamaguchi H."/>
            <person name="Hirooka S."/>
            <person name="Minakuchi Y."/>
            <person name="Miyagishima S."/>
            <person name="Kawachi M."/>
            <person name="Toyoda A."/>
            <person name="Nozaki H."/>
        </authorList>
    </citation>
    <scope>NUCLEOTIDE SEQUENCE [LARGE SCALE GENOMIC DNA]</scope>
    <source>
        <strain evidence="3 4">NIES-4017</strain>
    </source>
</reference>
<dbReference type="Proteomes" id="UP001054857">
    <property type="component" value="Unassembled WGS sequence"/>
</dbReference>
<evidence type="ECO:0000313" key="3">
    <source>
        <dbReference type="EMBL" id="GFR44309.1"/>
    </source>
</evidence>
<accession>A0AAD3DLZ1</accession>
<evidence type="ECO:0000256" key="2">
    <source>
        <dbReference type="SAM" id="MobiDB-lite"/>
    </source>
</evidence>
<organism evidence="3 4">
    <name type="scientific">Astrephomene gubernaculifera</name>
    <dbReference type="NCBI Taxonomy" id="47775"/>
    <lineage>
        <taxon>Eukaryota</taxon>
        <taxon>Viridiplantae</taxon>
        <taxon>Chlorophyta</taxon>
        <taxon>core chlorophytes</taxon>
        <taxon>Chlorophyceae</taxon>
        <taxon>CS clade</taxon>
        <taxon>Chlamydomonadales</taxon>
        <taxon>Astrephomenaceae</taxon>
        <taxon>Astrephomene</taxon>
    </lineage>
</organism>
<comment type="caution">
    <text evidence="3">The sequence shown here is derived from an EMBL/GenBank/DDBJ whole genome shotgun (WGS) entry which is preliminary data.</text>
</comment>
<dbReference type="AlphaFoldDB" id="A0AAD3DLZ1"/>
<feature type="compositionally biased region" description="Gly residues" evidence="2">
    <location>
        <begin position="59"/>
        <end position="68"/>
    </location>
</feature>
<keyword evidence="4" id="KW-1185">Reference proteome</keyword>
<keyword evidence="1" id="KW-0175">Coiled coil</keyword>
<feature type="non-terminal residue" evidence="3">
    <location>
        <position position="1"/>
    </location>
</feature>
<name>A0AAD3DLZ1_9CHLO</name>
<evidence type="ECO:0000313" key="4">
    <source>
        <dbReference type="Proteomes" id="UP001054857"/>
    </source>
</evidence>
<evidence type="ECO:0000256" key="1">
    <source>
        <dbReference type="SAM" id="Coils"/>
    </source>
</evidence>
<gene>
    <name evidence="3" type="ORF">Agub_g5432</name>
</gene>
<sequence>LAEEGQASKEARKALRRELQDARKRLLGSQRLVARLTAAAAAAADVSGGGATGAAETGEGAGAGAGGVGTGPGGVAPAVVVSPLAGVRHYLASYGSVLEEWCSLP</sequence>